<reference evidence="4" key="1">
    <citation type="journal article" date="2006" name="Science">
        <title>Ancient noncoding elements conserved in the human genome.</title>
        <authorList>
            <person name="Venkatesh B."/>
            <person name="Kirkness E.F."/>
            <person name="Loh Y.H."/>
            <person name="Halpern A.L."/>
            <person name="Lee A.P."/>
            <person name="Johnson J."/>
            <person name="Dandona N."/>
            <person name="Viswanathan L.D."/>
            <person name="Tay A."/>
            <person name="Venter J.C."/>
            <person name="Strausberg R.L."/>
            <person name="Brenner S."/>
        </authorList>
    </citation>
    <scope>NUCLEOTIDE SEQUENCE [LARGE SCALE GENOMIC DNA]</scope>
</reference>
<reference evidence="4" key="3">
    <citation type="journal article" date="2014" name="Nature">
        <title>Elephant shark genome provides unique insights into gnathostome evolution.</title>
        <authorList>
            <consortium name="International Elephant Shark Genome Sequencing Consortium"/>
            <person name="Venkatesh B."/>
            <person name="Lee A.P."/>
            <person name="Ravi V."/>
            <person name="Maurya A.K."/>
            <person name="Lian M.M."/>
            <person name="Swann J.B."/>
            <person name="Ohta Y."/>
            <person name="Flajnik M.F."/>
            <person name="Sutoh Y."/>
            <person name="Kasahara M."/>
            <person name="Hoon S."/>
            <person name="Gangu V."/>
            <person name="Roy S.W."/>
            <person name="Irimia M."/>
            <person name="Korzh V."/>
            <person name="Kondrychyn I."/>
            <person name="Lim Z.W."/>
            <person name="Tay B.H."/>
            <person name="Tohari S."/>
            <person name="Kong K.W."/>
            <person name="Ho S."/>
            <person name="Lorente-Galdos B."/>
            <person name="Quilez J."/>
            <person name="Marques-Bonet T."/>
            <person name="Raney B.J."/>
            <person name="Ingham P.W."/>
            <person name="Tay A."/>
            <person name="Hillier L.W."/>
            <person name="Minx P."/>
            <person name="Boehm T."/>
            <person name="Wilson R.K."/>
            <person name="Brenner S."/>
            <person name="Warren W.C."/>
        </authorList>
    </citation>
    <scope>NUCLEOTIDE SEQUENCE [LARGE SCALE GENOMIC DNA]</scope>
</reference>
<feature type="chain" id="PRO_5021368276" description="Uroplakin-2" evidence="2">
    <location>
        <begin position="23"/>
        <end position="176"/>
    </location>
</feature>
<name>A0A4W3ILL4_CALMI</name>
<evidence type="ECO:0000256" key="2">
    <source>
        <dbReference type="SAM" id="SignalP"/>
    </source>
</evidence>
<keyword evidence="1" id="KW-0812">Transmembrane</keyword>
<feature type="transmembrane region" description="Helical" evidence="1">
    <location>
        <begin position="148"/>
        <end position="174"/>
    </location>
</feature>
<proteinExistence type="predicted"/>
<dbReference type="PANTHER" id="PTHR17573">
    <property type="entry name" value="UROPLAKIN II"/>
    <property type="match status" value="1"/>
</dbReference>
<dbReference type="OMA" id="SFMVPPC"/>
<reference evidence="4" key="2">
    <citation type="journal article" date="2007" name="PLoS Biol.">
        <title>Survey sequencing and comparative analysis of the elephant shark (Callorhinchus milii) genome.</title>
        <authorList>
            <person name="Venkatesh B."/>
            <person name="Kirkness E.F."/>
            <person name="Loh Y.H."/>
            <person name="Halpern A.L."/>
            <person name="Lee A.P."/>
            <person name="Johnson J."/>
            <person name="Dandona N."/>
            <person name="Viswanathan L.D."/>
            <person name="Tay A."/>
            <person name="Venter J.C."/>
            <person name="Strausberg R.L."/>
            <person name="Brenner S."/>
        </authorList>
    </citation>
    <scope>NUCLEOTIDE SEQUENCE [LARGE SCALE GENOMIC DNA]</scope>
</reference>
<evidence type="ECO:0000313" key="3">
    <source>
        <dbReference type="Ensembl" id="ENSCMIP00000028406.1"/>
    </source>
</evidence>
<accession>A0A4W3ILL4</accession>
<keyword evidence="4" id="KW-1185">Reference proteome</keyword>
<keyword evidence="1" id="KW-0472">Membrane</keyword>
<dbReference type="Pfam" id="PF07353">
    <property type="entry name" value="Uroplakin_II"/>
    <property type="match status" value="1"/>
</dbReference>
<dbReference type="Proteomes" id="UP000314986">
    <property type="component" value="Unassembled WGS sequence"/>
</dbReference>
<evidence type="ECO:0008006" key="5">
    <source>
        <dbReference type="Google" id="ProtNLM"/>
    </source>
</evidence>
<keyword evidence="1" id="KW-1133">Transmembrane helix</keyword>
<feature type="signal peptide" evidence="2">
    <location>
        <begin position="1"/>
        <end position="22"/>
    </location>
</feature>
<organism evidence="3 4">
    <name type="scientific">Callorhinchus milii</name>
    <name type="common">Ghost shark</name>
    <dbReference type="NCBI Taxonomy" id="7868"/>
    <lineage>
        <taxon>Eukaryota</taxon>
        <taxon>Metazoa</taxon>
        <taxon>Chordata</taxon>
        <taxon>Craniata</taxon>
        <taxon>Vertebrata</taxon>
        <taxon>Chondrichthyes</taxon>
        <taxon>Holocephali</taxon>
        <taxon>Chimaeriformes</taxon>
        <taxon>Callorhinchidae</taxon>
        <taxon>Callorhinchus</taxon>
    </lineage>
</organism>
<dbReference type="AlphaFoldDB" id="A0A4W3ILL4"/>
<keyword evidence="2" id="KW-0732">Signal</keyword>
<reference evidence="3" key="5">
    <citation type="submission" date="2025-09" db="UniProtKB">
        <authorList>
            <consortium name="Ensembl"/>
        </authorList>
    </citation>
    <scope>IDENTIFICATION</scope>
</reference>
<dbReference type="InterPro" id="IPR009952">
    <property type="entry name" value="Uroplakin-2"/>
</dbReference>
<protein>
    <recommendedName>
        <fullName evidence="5">Uroplakin-2</fullName>
    </recommendedName>
</protein>
<sequence length="176" mass="19471">METMALSLHITLLLLSLAELRGFNISLVNDKELVTNTFSRSVIVGLPPCRFISKSVHINVTTGDNPGPLQENFTMIACRFPRDLISIVSSQGGSQQTNHVGVRLTDLNPGTDYNVQFTIDTESSNKLPFRSLNPQDYRNIDVNFRRTGAMVVITVLLVVAMALLIVFLIIALVIKK</sequence>
<gene>
    <name evidence="3" type="primary">LOC103190427</name>
</gene>
<dbReference type="PANTHER" id="PTHR17573:SF0">
    <property type="entry name" value="UROPLAKIN-2"/>
    <property type="match status" value="1"/>
</dbReference>
<evidence type="ECO:0000256" key="1">
    <source>
        <dbReference type="SAM" id="Phobius"/>
    </source>
</evidence>
<dbReference type="GeneTree" id="ENSGT00940000178427"/>
<evidence type="ECO:0000313" key="4">
    <source>
        <dbReference type="Proteomes" id="UP000314986"/>
    </source>
</evidence>
<dbReference type="Ensembl" id="ENSCMIT00000028856.1">
    <property type="protein sequence ID" value="ENSCMIP00000028406.1"/>
    <property type="gene ID" value="ENSCMIG00000012343.1"/>
</dbReference>
<reference evidence="3" key="4">
    <citation type="submission" date="2025-08" db="UniProtKB">
        <authorList>
            <consortium name="Ensembl"/>
        </authorList>
    </citation>
    <scope>IDENTIFICATION</scope>
</reference>